<dbReference type="Gene3D" id="3.90.1010.10">
    <property type="match status" value="1"/>
</dbReference>
<sequence>MTQPASVPPLADILENCAFLDDWQDRMSYVIELGRGLPPLPEADRTAENKVQGCASQVWLVSRAEPSGDAGDPVLHFKGESDAHIVRGLVAIVLAIYSGKRASEILATDALALFSQMGLIEFLTAQRANGLRSMVNRIKAEAAAAQAA</sequence>
<dbReference type="AlphaFoldDB" id="A0A1Q9ADQ6"/>
<dbReference type="PANTHER" id="PTHR43597">
    <property type="entry name" value="SULFUR ACCEPTOR PROTEIN CSDE"/>
    <property type="match status" value="1"/>
</dbReference>
<organism evidence="3 4">
    <name type="scientific">Xaviernesmea rhizosphaerae</name>
    <dbReference type="NCBI Taxonomy" id="1672749"/>
    <lineage>
        <taxon>Bacteria</taxon>
        <taxon>Pseudomonadati</taxon>
        <taxon>Pseudomonadota</taxon>
        <taxon>Alphaproteobacteria</taxon>
        <taxon>Hyphomicrobiales</taxon>
        <taxon>Rhizobiaceae</taxon>
        <taxon>Rhizobium/Agrobacterium group</taxon>
        <taxon>Xaviernesmea</taxon>
    </lineage>
</organism>
<dbReference type="EMBL" id="MKIO01000041">
    <property type="protein sequence ID" value="OLP53048.1"/>
    <property type="molecule type" value="Genomic_DNA"/>
</dbReference>
<dbReference type="RefSeq" id="WP_075636912.1">
    <property type="nucleotide sequence ID" value="NZ_MKIO01000041.1"/>
</dbReference>
<comment type="similarity">
    <text evidence="1">Belongs to the SufE family.</text>
</comment>
<reference evidence="3 4" key="1">
    <citation type="submission" date="2016-09" db="EMBL/GenBank/DDBJ databases">
        <title>Rhizobium sp. nov., a novel species isolated from the rice rhizosphere.</title>
        <authorList>
            <person name="Zhao J."/>
            <person name="Zhang X."/>
        </authorList>
    </citation>
    <scope>NUCLEOTIDE SEQUENCE [LARGE SCALE GENOMIC DNA]</scope>
    <source>
        <strain evidence="3 4">MH17</strain>
    </source>
</reference>
<dbReference type="PANTHER" id="PTHR43597:SF5">
    <property type="entry name" value="SUFE-LIKE PROTEIN 2, CHLOROPLASTIC"/>
    <property type="match status" value="1"/>
</dbReference>
<evidence type="ECO:0000313" key="4">
    <source>
        <dbReference type="Proteomes" id="UP000186143"/>
    </source>
</evidence>
<protein>
    <submittedName>
        <fullName evidence="3">Cysteine desufuration protein SufE</fullName>
    </submittedName>
</protein>
<feature type="domain" description="Fe-S metabolism associated" evidence="2">
    <location>
        <begin position="15"/>
        <end position="140"/>
    </location>
</feature>
<dbReference type="Pfam" id="PF02657">
    <property type="entry name" value="SufE"/>
    <property type="match status" value="1"/>
</dbReference>
<accession>A0A1Q9ADQ6</accession>
<dbReference type="Proteomes" id="UP000186143">
    <property type="component" value="Unassembled WGS sequence"/>
</dbReference>
<gene>
    <name evidence="3" type="ORF">BJF92_18615</name>
</gene>
<evidence type="ECO:0000313" key="3">
    <source>
        <dbReference type="EMBL" id="OLP53048.1"/>
    </source>
</evidence>
<evidence type="ECO:0000259" key="2">
    <source>
        <dbReference type="Pfam" id="PF02657"/>
    </source>
</evidence>
<comment type="caution">
    <text evidence="3">The sequence shown here is derived from an EMBL/GenBank/DDBJ whole genome shotgun (WGS) entry which is preliminary data.</text>
</comment>
<dbReference type="InterPro" id="IPR003808">
    <property type="entry name" value="Fe-S_metab-assoc_dom"/>
</dbReference>
<dbReference type="STRING" id="1672749.BJF92_18615"/>
<name>A0A1Q9ADQ6_9HYPH</name>
<evidence type="ECO:0000256" key="1">
    <source>
        <dbReference type="ARBA" id="ARBA00010282"/>
    </source>
</evidence>
<proteinExistence type="inferred from homology"/>
<dbReference type="OrthoDB" id="9799320at2"/>
<dbReference type="SUPFAM" id="SSF82649">
    <property type="entry name" value="SufE/NifU"/>
    <property type="match status" value="1"/>
</dbReference>